<gene>
    <name evidence="1" type="ORF">DIU77_001440</name>
    <name evidence="2" type="ORF">DIU77_00760</name>
</gene>
<dbReference type="Proteomes" id="UP000249324">
    <property type="component" value="Unassembled WGS sequence"/>
</dbReference>
<reference evidence="2" key="1">
    <citation type="submission" date="2018-05" db="EMBL/GenBank/DDBJ databases">
        <authorList>
            <person name="Lanie J.A."/>
            <person name="Ng W.-L."/>
            <person name="Kazmierczak K.M."/>
            <person name="Andrzejewski T.M."/>
            <person name="Davidsen T.M."/>
            <person name="Wayne K.J."/>
            <person name="Tettelin H."/>
            <person name="Glass J.I."/>
            <person name="Rusch D."/>
            <person name="Podicherti R."/>
            <person name="Tsui H.-C.T."/>
            <person name="Winkler M.E."/>
        </authorList>
    </citation>
    <scope>NUCLEOTIDE SEQUENCE</scope>
    <source>
        <strain evidence="2">ZC4RG45</strain>
    </source>
</reference>
<sequence length="237" mass="25342">MTTPDPAVDPLGYPGRPAAGSGCLVHGRFERVADRRQLAEDLAALDAVPLEARHPVLAVGANASPERLAAKLGSLAVVPMTAAEVEGLAVGVSAHVSPQRYVPAAPISAPGERHRLVVVWLDSDQLAAVDRTEPNYRRVPLPMPVQVPLVGGTVDCDVYAGRWGCLVDENGRPRRLGDQRALLRDLLGRSPELRALFGKTPEEFVRAAGDPARRARARDIMVAEGWVAPQPEFAVTP</sequence>
<evidence type="ECO:0000313" key="2">
    <source>
        <dbReference type="EMBL" id="PZN01419.1"/>
    </source>
</evidence>
<evidence type="ECO:0000313" key="3">
    <source>
        <dbReference type="Proteomes" id="UP000249324"/>
    </source>
</evidence>
<reference evidence="1 3" key="3">
    <citation type="journal article" date="2021" name="BMC Genomics">
        <title>Genome-resolved metagenome and metatranscriptome analyses of thermophilic composting reveal key bacterial players and their metabolic interactions.</title>
        <authorList>
            <person name="Braga L.P.P."/>
            <person name="Pereira R.V."/>
            <person name="Martins L.F."/>
            <person name="Moura L.M.S."/>
            <person name="Sanchez F.B."/>
            <person name="Patane J.S.L."/>
            <person name="da Silva A.M."/>
            <person name="Setubal J.C."/>
        </authorList>
    </citation>
    <scope>NUCLEOTIDE SEQUENCE [LARGE SCALE GENOMIC DNA]</scope>
    <source>
        <strain evidence="1">ZC4RG45</strain>
    </source>
</reference>
<dbReference type="AlphaFoldDB" id="A0A2W4JSS1"/>
<protein>
    <submittedName>
        <fullName evidence="2">Uncharacterized protein</fullName>
    </submittedName>
</protein>
<reference evidence="1" key="4">
    <citation type="submission" date="2023-08" db="EMBL/GenBank/DDBJ databases">
        <authorList>
            <person name="Guima S.E.S."/>
            <person name="Martins L.F."/>
            <person name="Silva A.M."/>
            <person name="Setubal J.C."/>
        </authorList>
    </citation>
    <scope>NUCLEOTIDE SEQUENCE</scope>
    <source>
        <strain evidence="1">ZC4RG45</strain>
    </source>
</reference>
<dbReference type="EMBL" id="QGUI01000015">
    <property type="protein sequence ID" value="PZN01419.1"/>
    <property type="molecule type" value="Genomic_DNA"/>
</dbReference>
<comment type="caution">
    <text evidence="2">The sequence shown here is derived from an EMBL/GenBank/DDBJ whole genome shotgun (WGS) entry which is preliminary data.</text>
</comment>
<evidence type="ECO:0000313" key="1">
    <source>
        <dbReference type="EMBL" id="MFO7190897.1"/>
    </source>
</evidence>
<name>A0A2W4JSS1_9PSEU</name>
<proteinExistence type="predicted"/>
<dbReference type="EMBL" id="QGUI02000007">
    <property type="protein sequence ID" value="MFO7190897.1"/>
    <property type="molecule type" value="Genomic_DNA"/>
</dbReference>
<organism evidence="2">
    <name type="scientific">Thermocrispum agreste</name>
    <dbReference type="NCBI Taxonomy" id="37925"/>
    <lineage>
        <taxon>Bacteria</taxon>
        <taxon>Bacillati</taxon>
        <taxon>Actinomycetota</taxon>
        <taxon>Actinomycetes</taxon>
        <taxon>Pseudonocardiales</taxon>
        <taxon>Pseudonocardiaceae</taxon>
        <taxon>Thermocrispum</taxon>
    </lineage>
</organism>
<dbReference type="STRING" id="1111738.GCA_000427905_02095"/>
<accession>A0A2W4JSS1</accession>
<reference evidence="1" key="2">
    <citation type="submission" date="2018-05" db="EMBL/GenBank/DDBJ databases">
        <authorList>
            <person name="Moura L."/>
            <person name="Setubal J.C."/>
        </authorList>
    </citation>
    <scope>NUCLEOTIDE SEQUENCE</scope>
    <source>
        <strain evidence="1">ZC4RG45</strain>
    </source>
</reference>